<evidence type="ECO:0000313" key="2">
    <source>
        <dbReference type="EMBL" id="CAH2032132.1"/>
    </source>
</evidence>
<evidence type="ECO:0008006" key="4">
    <source>
        <dbReference type="Google" id="ProtNLM"/>
    </source>
</evidence>
<organism evidence="2 3">
    <name type="scientific">Trichlorobacter ammonificans</name>
    <dbReference type="NCBI Taxonomy" id="2916410"/>
    <lineage>
        <taxon>Bacteria</taxon>
        <taxon>Pseudomonadati</taxon>
        <taxon>Thermodesulfobacteriota</taxon>
        <taxon>Desulfuromonadia</taxon>
        <taxon>Geobacterales</taxon>
        <taxon>Geobacteraceae</taxon>
        <taxon>Trichlorobacter</taxon>
    </lineage>
</organism>
<proteinExistence type="predicted"/>
<accession>A0ABN8HJE9</accession>
<feature type="region of interest" description="Disordered" evidence="1">
    <location>
        <begin position="44"/>
        <end position="67"/>
    </location>
</feature>
<protein>
    <recommendedName>
        <fullName evidence="4">ATPase</fullName>
    </recommendedName>
</protein>
<evidence type="ECO:0000256" key="1">
    <source>
        <dbReference type="SAM" id="MobiDB-lite"/>
    </source>
</evidence>
<dbReference type="EMBL" id="OW150024">
    <property type="protein sequence ID" value="CAH2032132.1"/>
    <property type="molecule type" value="Genomic_DNA"/>
</dbReference>
<reference evidence="2 3" key="1">
    <citation type="submission" date="2022-03" db="EMBL/GenBank/DDBJ databases">
        <authorList>
            <person name="Koch H."/>
        </authorList>
    </citation>
    <scope>NUCLEOTIDE SEQUENCE [LARGE SCALE GENOMIC DNA]</scope>
    <source>
        <strain evidence="2 3">G1</strain>
    </source>
</reference>
<dbReference type="Proteomes" id="UP001295463">
    <property type="component" value="Chromosome"/>
</dbReference>
<evidence type="ECO:0000313" key="3">
    <source>
        <dbReference type="Proteomes" id="UP001295463"/>
    </source>
</evidence>
<name>A0ABN8HJE9_9BACT</name>
<keyword evidence="3" id="KW-1185">Reference proteome</keyword>
<gene>
    <name evidence="2" type="ORF">GEAMG1_2296</name>
</gene>
<sequence length="109" mass="12640">MTMDDELLSDILAAEREIRQRIDERQRQRDERLAAVARELAQEREREAGALRAEREQALDRTERRARQEAEGLVAEAQAYAQRLERMETADLDRFLAPRLRGLLPGGEP</sequence>